<feature type="transmembrane region" description="Helical" evidence="12">
    <location>
        <begin position="392"/>
        <end position="416"/>
    </location>
</feature>
<evidence type="ECO:0000256" key="6">
    <source>
        <dbReference type="ARBA" id="ARBA00022840"/>
    </source>
</evidence>
<dbReference type="InterPro" id="IPR023214">
    <property type="entry name" value="HAD_sf"/>
</dbReference>
<dbReference type="InterPro" id="IPR017969">
    <property type="entry name" value="Heavy-metal-associated_CS"/>
</dbReference>
<dbReference type="NCBIfam" id="TIGR01511">
    <property type="entry name" value="ATPase-IB1_Cu"/>
    <property type="match status" value="1"/>
</dbReference>
<dbReference type="InterPro" id="IPR006121">
    <property type="entry name" value="HMA_dom"/>
</dbReference>
<accession>I0ALR8</accession>
<dbReference type="eggNOG" id="COG2217">
    <property type="taxonomic scope" value="Bacteria"/>
</dbReference>
<dbReference type="Gene3D" id="3.30.70.100">
    <property type="match status" value="1"/>
</dbReference>
<dbReference type="GO" id="GO:0005886">
    <property type="term" value="C:plasma membrane"/>
    <property type="evidence" value="ECO:0007669"/>
    <property type="project" value="UniProtKB-SubCell"/>
</dbReference>
<evidence type="ECO:0000313" key="15">
    <source>
        <dbReference type="Proteomes" id="UP000007394"/>
    </source>
</evidence>
<keyword evidence="5 12" id="KW-0547">Nucleotide-binding</keyword>
<dbReference type="PANTHER" id="PTHR43520">
    <property type="entry name" value="ATP7, ISOFORM B"/>
    <property type="match status" value="1"/>
</dbReference>
<dbReference type="NCBIfam" id="TIGR01525">
    <property type="entry name" value="ATPase-IB_hvy"/>
    <property type="match status" value="1"/>
</dbReference>
<evidence type="ECO:0000256" key="9">
    <source>
        <dbReference type="ARBA" id="ARBA00023136"/>
    </source>
</evidence>
<dbReference type="Proteomes" id="UP000007394">
    <property type="component" value="Chromosome"/>
</dbReference>
<comment type="similarity">
    <text evidence="2 12">Belongs to the cation transport ATPase (P-type) (TC 3.A.3) family. Type IB subfamily.</text>
</comment>
<reference evidence="14 15" key="1">
    <citation type="journal article" date="2012" name="Front. Microbiol.">
        <title>Complete genome of Ignavibacterium album, a metabolically versatile, flagellated, facultative anaerobe from the phylum Chlorobi.</title>
        <authorList>
            <person name="Liu Z."/>
            <person name="Frigaard N.-U."/>
            <person name="Vogl K."/>
            <person name="Iino T."/>
            <person name="Ohkuma M."/>
            <person name="Overmann J."/>
            <person name="Bryant D.A."/>
        </authorList>
    </citation>
    <scope>NUCLEOTIDE SEQUENCE [LARGE SCALE GENOMIC DNA]</scope>
    <source>
        <strain evidence="15">DSM 19864 / JCM 16511 / NBRC 101810 / Mat9-16</strain>
    </source>
</reference>
<evidence type="ECO:0000256" key="1">
    <source>
        <dbReference type="ARBA" id="ARBA00004127"/>
    </source>
</evidence>
<dbReference type="SUPFAM" id="SSF81653">
    <property type="entry name" value="Calcium ATPase, transduction domain A"/>
    <property type="match status" value="1"/>
</dbReference>
<dbReference type="KEGG" id="ial:IALB_2222"/>
<dbReference type="InterPro" id="IPR059000">
    <property type="entry name" value="ATPase_P-type_domA"/>
</dbReference>
<evidence type="ECO:0000259" key="13">
    <source>
        <dbReference type="PROSITE" id="PS50846"/>
    </source>
</evidence>
<dbReference type="InterPro" id="IPR036412">
    <property type="entry name" value="HAD-like_sf"/>
</dbReference>
<dbReference type="InterPro" id="IPR044492">
    <property type="entry name" value="P_typ_ATPase_HD_dom"/>
</dbReference>
<dbReference type="GO" id="GO:0012505">
    <property type="term" value="C:endomembrane system"/>
    <property type="evidence" value="ECO:0007669"/>
    <property type="project" value="UniProtKB-SubCell"/>
</dbReference>
<dbReference type="SUPFAM" id="SSF56784">
    <property type="entry name" value="HAD-like"/>
    <property type="match status" value="1"/>
</dbReference>
<dbReference type="STRING" id="945713.IALB_2222"/>
<dbReference type="Gene3D" id="3.40.50.1000">
    <property type="entry name" value="HAD superfamily/HAD-like"/>
    <property type="match status" value="1"/>
</dbReference>
<dbReference type="Gene3D" id="3.40.1110.10">
    <property type="entry name" value="Calcium-transporting ATPase, cytoplasmic domain N"/>
    <property type="match status" value="1"/>
</dbReference>
<dbReference type="InterPro" id="IPR027256">
    <property type="entry name" value="P-typ_ATPase_IB"/>
</dbReference>
<name>I0ALR8_IGNAJ</name>
<dbReference type="GO" id="GO:0005524">
    <property type="term" value="F:ATP binding"/>
    <property type="evidence" value="ECO:0007669"/>
    <property type="project" value="UniProtKB-UniRule"/>
</dbReference>
<keyword evidence="15" id="KW-1185">Reference proteome</keyword>
<dbReference type="PATRIC" id="fig|945713.3.peg.2228"/>
<keyword evidence="3 12" id="KW-0812">Transmembrane</keyword>
<dbReference type="CDD" id="cd02094">
    <property type="entry name" value="P-type_ATPase_Cu-like"/>
    <property type="match status" value="1"/>
</dbReference>
<evidence type="ECO:0000256" key="4">
    <source>
        <dbReference type="ARBA" id="ARBA00022723"/>
    </source>
</evidence>
<dbReference type="GO" id="GO:0016887">
    <property type="term" value="F:ATP hydrolysis activity"/>
    <property type="evidence" value="ECO:0007669"/>
    <property type="project" value="InterPro"/>
</dbReference>
<dbReference type="PRINTS" id="PR00943">
    <property type="entry name" value="CUATPASE"/>
</dbReference>
<dbReference type="GO" id="GO:0055070">
    <property type="term" value="P:copper ion homeostasis"/>
    <property type="evidence" value="ECO:0007669"/>
    <property type="project" value="TreeGrafter"/>
</dbReference>
<dbReference type="SUPFAM" id="SSF55008">
    <property type="entry name" value="HMA, heavy metal-associated domain"/>
    <property type="match status" value="1"/>
</dbReference>
<keyword evidence="7" id="KW-1278">Translocase</keyword>
<dbReference type="NCBIfam" id="TIGR01494">
    <property type="entry name" value="ATPase_P-type"/>
    <property type="match status" value="1"/>
</dbReference>
<dbReference type="SFLD" id="SFLDS00003">
    <property type="entry name" value="Haloacid_Dehalogenase"/>
    <property type="match status" value="1"/>
</dbReference>
<proteinExistence type="inferred from homology"/>
<evidence type="ECO:0000256" key="10">
    <source>
        <dbReference type="ARBA" id="ARBA00038904"/>
    </source>
</evidence>
<dbReference type="GO" id="GO:0043682">
    <property type="term" value="F:P-type divalent copper transporter activity"/>
    <property type="evidence" value="ECO:0007669"/>
    <property type="project" value="UniProtKB-EC"/>
</dbReference>
<dbReference type="EMBL" id="CP003418">
    <property type="protein sequence ID" value="AFH49925.1"/>
    <property type="molecule type" value="Genomic_DNA"/>
</dbReference>
<feature type="domain" description="HMA" evidence="13">
    <location>
        <begin position="7"/>
        <end position="73"/>
    </location>
</feature>
<dbReference type="PROSITE" id="PS00154">
    <property type="entry name" value="ATPASE_E1_E2"/>
    <property type="match status" value="1"/>
</dbReference>
<evidence type="ECO:0000256" key="11">
    <source>
        <dbReference type="ARBA" id="ARBA00047424"/>
    </source>
</evidence>
<evidence type="ECO:0000256" key="5">
    <source>
        <dbReference type="ARBA" id="ARBA00022741"/>
    </source>
</evidence>
<dbReference type="PROSITE" id="PS50846">
    <property type="entry name" value="HMA_2"/>
    <property type="match status" value="1"/>
</dbReference>
<dbReference type="GO" id="GO:0005507">
    <property type="term" value="F:copper ion binding"/>
    <property type="evidence" value="ECO:0007669"/>
    <property type="project" value="TreeGrafter"/>
</dbReference>
<comment type="catalytic activity">
    <reaction evidence="11">
        <text>Cu(2+)(in) + ATP + H2O = Cu(2+)(out) + ADP + phosphate + H(+)</text>
        <dbReference type="Rhea" id="RHEA:10376"/>
        <dbReference type="ChEBI" id="CHEBI:15377"/>
        <dbReference type="ChEBI" id="CHEBI:15378"/>
        <dbReference type="ChEBI" id="CHEBI:29036"/>
        <dbReference type="ChEBI" id="CHEBI:30616"/>
        <dbReference type="ChEBI" id="CHEBI:43474"/>
        <dbReference type="ChEBI" id="CHEBI:456216"/>
        <dbReference type="EC" id="7.2.2.9"/>
    </reaction>
</comment>
<feature type="transmembrane region" description="Helical" evidence="12">
    <location>
        <begin position="106"/>
        <end position="126"/>
    </location>
</feature>
<dbReference type="InterPro" id="IPR023298">
    <property type="entry name" value="ATPase_P-typ_TM_dom_sf"/>
</dbReference>
<feature type="transmembrane region" description="Helical" evidence="12">
    <location>
        <begin position="721"/>
        <end position="739"/>
    </location>
</feature>
<feature type="transmembrane region" description="Helical" evidence="12">
    <location>
        <begin position="206"/>
        <end position="224"/>
    </location>
</feature>
<dbReference type="PRINTS" id="PR00119">
    <property type="entry name" value="CATATPASE"/>
</dbReference>
<evidence type="ECO:0000256" key="2">
    <source>
        <dbReference type="ARBA" id="ARBA00006024"/>
    </source>
</evidence>
<dbReference type="Gene3D" id="2.70.150.10">
    <property type="entry name" value="Calcium-transporting ATPase, cytoplasmic transduction domain A"/>
    <property type="match status" value="1"/>
</dbReference>
<dbReference type="InterPro" id="IPR018303">
    <property type="entry name" value="ATPase_P-typ_P_site"/>
</dbReference>
<evidence type="ECO:0000313" key="14">
    <source>
        <dbReference type="EMBL" id="AFH49925.1"/>
    </source>
</evidence>
<feature type="transmembrane region" description="Helical" evidence="12">
    <location>
        <begin position="698"/>
        <end position="715"/>
    </location>
</feature>
<evidence type="ECO:0000256" key="12">
    <source>
        <dbReference type="RuleBase" id="RU362081"/>
    </source>
</evidence>
<dbReference type="FunFam" id="2.70.150.10:FF:000002">
    <property type="entry name" value="Copper-transporting ATPase 1, putative"/>
    <property type="match status" value="1"/>
</dbReference>
<sequence length="746" mass="81806">MKKIETEKISIPIEGMTCASCVTRVEKAIANAPGVKKVSVNLATEKALVEIDPREFDFNLIKDAVEESGYKVIVPENSNTINKSSNTTFQKKETTSEYLTEIKKDFFISLFFTLPVFILSMGVMWSEFRNLLPISIEQLNKVLLLLTTPIIFIPGKRFFSVFWKNTKHFTADMNSLVAIGTGSAYLYSLMLILFPEIFHHQNTSHVYFDSTAVIITLILMGKWLEARAKSKTNEAVMKLIALRPETVTVVSNGLEIEKRIDELQIGDIVIVRPGDKIPADGIIIKGSSYVNESMLTGESIPVEKSVNNKVFGGTINENGTFEFRVIATGDNSVLGNIIRLVEEAQGSKAPIQKLADKISAVFVPIVILIALISFLLWILYTDNFSLALMNFVAVLIIACPCALGLATPTALIVGLGKAAQKGILIKNAESLELAHKVNIILFDKTGTITEGVPEVSKLITFGFSESEILSMIIPAEKRSEHPIAKAILRYADKLKAVEYPLEEFESKTGFGIKAKVNGKNLIIGNEKFLKENHINTDFQIDAESILKENSSTKIFIAVNQKLAAIIFIEDKIKETSKEAIRLLKGMKIKTVMLTGDNKNTAFKIANEVGVDEVKSELLPEDKLKIVSEYKDGDNIVAFVGDGINDAPALAAADVGIAIGSGTDVALETSDIVLLNTDLLNVAKAIKISKKVVKTIRQNLFWAFIYNLIGIPMAAIGILNPMIAALAMSLSSVSVVSNSLRLKRSKI</sequence>
<dbReference type="RefSeq" id="WP_014561074.1">
    <property type="nucleotide sequence ID" value="NC_017464.1"/>
</dbReference>
<dbReference type="Pfam" id="PF00702">
    <property type="entry name" value="Hydrolase"/>
    <property type="match status" value="1"/>
</dbReference>
<feature type="transmembrane region" description="Helical" evidence="12">
    <location>
        <begin position="176"/>
        <end position="194"/>
    </location>
</feature>
<keyword evidence="4 12" id="KW-0479">Metal-binding</keyword>
<comment type="subcellular location">
    <subcellularLocation>
        <location evidence="12">Cell membrane</location>
    </subcellularLocation>
    <subcellularLocation>
        <location evidence="1">Endomembrane system</location>
        <topology evidence="1">Multi-pass membrane protein</topology>
    </subcellularLocation>
</comment>
<gene>
    <name evidence="14" type="primary">copA</name>
    <name evidence="14" type="ordered locus">IALB_2222</name>
</gene>
<dbReference type="SFLD" id="SFLDG00002">
    <property type="entry name" value="C1.7:_P-type_atpase_like"/>
    <property type="match status" value="1"/>
</dbReference>
<feature type="transmembrane region" description="Helical" evidence="12">
    <location>
        <begin position="358"/>
        <end position="380"/>
    </location>
</feature>
<dbReference type="HOGENOM" id="CLU_001771_11_2_10"/>
<dbReference type="InterPro" id="IPR036163">
    <property type="entry name" value="HMA_dom_sf"/>
</dbReference>
<dbReference type="SUPFAM" id="SSF81665">
    <property type="entry name" value="Calcium ATPase, transmembrane domain M"/>
    <property type="match status" value="1"/>
</dbReference>
<evidence type="ECO:0000256" key="7">
    <source>
        <dbReference type="ARBA" id="ARBA00022967"/>
    </source>
</evidence>
<dbReference type="EC" id="7.2.2.9" evidence="10"/>
<protein>
    <recommendedName>
        <fullName evidence="10">P-type Cu(2+) transporter</fullName>
        <ecNumber evidence="10">7.2.2.9</ecNumber>
    </recommendedName>
</protein>
<dbReference type="PROSITE" id="PS01047">
    <property type="entry name" value="HMA_1"/>
    <property type="match status" value="1"/>
</dbReference>
<dbReference type="SFLD" id="SFLDF00027">
    <property type="entry name" value="p-type_atpase"/>
    <property type="match status" value="1"/>
</dbReference>
<dbReference type="CDD" id="cd00371">
    <property type="entry name" value="HMA"/>
    <property type="match status" value="1"/>
</dbReference>
<keyword evidence="9 12" id="KW-0472">Membrane</keyword>
<evidence type="ECO:0000256" key="8">
    <source>
        <dbReference type="ARBA" id="ARBA00022989"/>
    </source>
</evidence>
<keyword evidence="8 12" id="KW-1133">Transmembrane helix</keyword>
<dbReference type="FunFam" id="3.30.70.100:FF:000005">
    <property type="entry name" value="Copper-exporting P-type ATPase A"/>
    <property type="match status" value="1"/>
</dbReference>
<dbReference type="Pfam" id="PF00122">
    <property type="entry name" value="E1-E2_ATPase"/>
    <property type="match status" value="1"/>
</dbReference>
<feature type="transmembrane region" description="Helical" evidence="12">
    <location>
        <begin position="138"/>
        <end position="155"/>
    </location>
</feature>
<evidence type="ECO:0000256" key="3">
    <source>
        <dbReference type="ARBA" id="ARBA00022692"/>
    </source>
</evidence>
<dbReference type="AlphaFoldDB" id="I0ALR8"/>
<dbReference type="InterPro" id="IPR008250">
    <property type="entry name" value="ATPase_P-typ_transduc_dom_A_sf"/>
</dbReference>
<keyword evidence="12" id="KW-1003">Cell membrane</keyword>
<dbReference type="InterPro" id="IPR001757">
    <property type="entry name" value="P_typ_ATPase"/>
</dbReference>
<dbReference type="PRINTS" id="PR00942">
    <property type="entry name" value="CUATPASEI"/>
</dbReference>
<dbReference type="Pfam" id="PF00403">
    <property type="entry name" value="HMA"/>
    <property type="match status" value="1"/>
</dbReference>
<organism evidence="14 15">
    <name type="scientific">Ignavibacterium album (strain DSM 19864 / JCM 16511 / NBRC 101810 / Mat9-16)</name>
    <dbReference type="NCBI Taxonomy" id="945713"/>
    <lineage>
        <taxon>Bacteria</taxon>
        <taxon>Pseudomonadati</taxon>
        <taxon>Ignavibacteriota</taxon>
        <taxon>Ignavibacteria</taxon>
        <taxon>Ignavibacteriales</taxon>
        <taxon>Ignavibacteriaceae</taxon>
        <taxon>Ignavibacterium</taxon>
    </lineage>
</organism>
<dbReference type="InterPro" id="IPR023299">
    <property type="entry name" value="ATPase_P-typ_cyto_dom_N"/>
</dbReference>
<dbReference type="OrthoDB" id="9770315at2"/>
<keyword evidence="6 12" id="KW-0067">ATP-binding</keyword>
<dbReference type="PANTHER" id="PTHR43520:SF8">
    <property type="entry name" value="P-TYPE CU(+) TRANSPORTER"/>
    <property type="match status" value="1"/>
</dbReference>